<gene>
    <name evidence="3" type="ORF">AT728_24340</name>
</gene>
<protein>
    <submittedName>
        <fullName evidence="3">Cupin</fullName>
    </submittedName>
</protein>
<dbReference type="STRING" id="1765722.AT728_24340"/>
<dbReference type="InterPro" id="IPR053146">
    <property type="entry name" value="QDO-like"/>
</dbReference>
<name>A0A0W7X2P3_9ACTN</name>
<sequence>MTTRDVQDATGATAHIVPPGTAEHVPLPHGGAFELLADAGDTGGALGVNRLTLGEGADGARPHHHSRSTELFYVLDGVVEFLVGGGGTTTVARGGLVVVPPGTPHAFGAAAGATADLLAVLTPGVDRFGYFRALGRIQHGLDTFESLLPEQDRYDVHFLGGTVAADWDSARARARTGRAPSR</sequence>
<dbReference type="PANTHER" id="PTHR36440:SF1">
    <property type="entry name" value="PUTATIVE (AFU_ORTHOLOGUE AFUA_8G07350)-RELATED"/>
    <property type="match status" value="1"/>
</dbReference>
<keyword evidence="4" id="KW-1185">Reference proteome</keyword>
<proteinExistence type="predicted"/>
<dbReference type="EMBL" id="LOCL01000035">
    <property type="protein sequence ID" value="KUF17026.1"/>
    <property type="molecule type" value="Genomic_DNA"/>
</dbReference>
<evidence type="ECO:0000313" key="3">
    <source>
        <dbReference type="EMBL" id="KUF17026.1"/>
    </source>
</evidence>
<comment type="caution">
    <text evidence="3">The sequence shown here is derived from an EMBL/GenBank/DDBJ whole genome shotgun (WGS) entry which is preliminary data.</text>
</comment>
<dbReference type="Pfam" id="PF07883">
    <property type="entry name" value="Cupin_2"/>
    <property type="match status" value="1"/>
</dbReference>
<dbReference type="Proteomes" id="UP000054804">
    <property type="component" value="Unassembled WGS sequence"/>
</dbReference>
<dbReference type="AlphaFoldDB" id="A0A0W7X2P3"/>
<dbReference type="InterPro" id="IPR011051">
    <property type="entry name" value="RmlC_Cupin_sf"/>
</dbReference>
<reference evidence="3 4" key="1">
    <citation type="submission" date="2015-12" db="EMBL/GenBank/DDBJ databases">
        <title>Draft genome sequence of Streptomyces silvensis ATCC 53525, a producer of novel hormone antagonists.</title>
        <authorList>
            <person name="Johnston C.W."/>
            <person name="Li Y."/>
            <person name="Magarvey N.A."/>
        </authorList>
    </citation>
    <scope>NUCLEOTIDE SEQUENCE [LARGE SCALE GENOMIC DNA]</scope>
    <source>
        <strain evidence="3 4">ATCC 53525</strain>
    </source>
</reference>
<dbReference type="PANTHER" id="PTHR36440">
    <property type="entry name" value="PUTATIVE (AFU_ORTHOLOGUE AFUA_8G07350)-RELATED"/>
    <property type="match status" value="1"/>
</dbReference>
<dbReference type="OrthoDB" id="9791637at2"/>
<dbReference type="InterPro" id="IPR014710">
    <property type="entry name" value="RmlC-like_jellyroll"/>
</dbReference>
<dbReference type="RefSeq" id="WP_058848873.1">
    <property type="nucleotide sequence ID" value="NZ_LOCL01000035.1"/>
</dbReference>
<evidence type="ECO:0000256" key="1">
    <source>
        <dbReference type="SAM" id="MobiDB-lite"/>
    </source>
</evidence>
<feature type="region of interest" description="Disordered" evidence="1">
    <location>
        <begin position="1"/>
        <end position="21"/>
    </location>
</feature>
<accession>A0A0W7X2P3</accession>
<evidence type="ECO:0000259" key="2">
    <source>
        <dbReference type="Pfam" id="PF07883"/>
    </source>
</evidence>
<evidence type="ECO:0000313" key="4">
    <source>
        <dbReference type="Proteomes" id="UP000054804"/>
    </source>
</evidence>
<dbReference type="InterPro" id="IPR013096">
    <property type="entry name" value="Cupin_2"/>
</dbReference>
<dbReference type="SUPFAM" id="SSF51182">
    <property type="entry name" value="RmlC-like cupins"/>
    <property type="match status" value="1"/>
</dbReference>
<dbReference type="Gene3D" id="2.60.120.10">
    <property type="entry name" value="Jelly Rolls"/>
    <property type="match status" value="1"/>
</dbReference>
<feature type="domain" description="Cupin type-2" evidence="2">
    <location>
        <begin position="51"/>
        <end position="120"/>
    </location>
</feature>
<organism evidence="3 4">
    <name type="scientific">Streptomyces silvensis</name>
    <dbReference type="NCBI Taxonomy" id="1765722"/>
    <lineage>
        <taxon>Bacteria</taxon>
        <taxon>Bacillati</taxon>
        <taxon>Actinomycetota</taxon>
        <taxon>Actinomycetes</taxon>
        <taxon>Kitasatosporales</taxon>
        <taxon>Streptomycetaceae</taxon>
        <taxon>Streptomyces</taxon>
    </lineage>
</organism>